<reference evidence="3 4" key="1">
    <citation type="submission" date="2023-05" db="EMBL/GenBank/DDBJ databases">
        <title>Streptantibioticus silvisoli sp. nov., acidotolerant actinomycetes 1 from pine litter.</title>
        <authorList>
            <person name="Swiecimska M."/>
            <person name="Golinska P."/>
            <person name="Sangal V."/>
            <person name="Wachnowicz B."/>
            <person name="Goodfellow M."/>
        </authorList>
    </citation>
    <scope>NUCLEOTIDE SEQUENCE [LARGE SCALE GENOMIC DNA]</scope>
    <source>
        <strain evidence="3 4">SL54</strain>
    </source>
</reference>
<feature type="transmembrane region" description="Helical" evidence="2">
    <location>
        <begin position="36"/>
        <end position="53"/>
    </location>
</feature>
<feature type="compositionally biased region" description="Basic and acidic residues" evidence="1">
    <location>
        <begin position="472"/>
        <end position="482"/>
    </location>
</feature>
<gene>
    <name evidence="3" type="ORF">POF43_010065</name>
</gene>
<feature type="transmembrane region" description="Helical" evidence="2">
    <location>
        <begin position="176"/>
        <end position="195"/>
    </location>
</feature>
<evidence type="ECO:0008006" key="5">
    <source>
        <dbReference type="Google" id="ProtNLM"/>
    </source>
</evidence>
<evidence type="ECO:0000313" key="3">
    <source>
        <dbReference type="EMBL" id="MDI5963045.1"/>
    </source>
</evidence>
<feature type="transmembrane region" description="Helical" evidence="2">
    <location>
        <begin position="252"/>
        <end position="274"/>
    </location>
</feature>
<keyword evidence="2" id="KW-1133">Transmembrane helix</keyword>
<comment type="caution">
    <text evidence="3">The sequence shown here is derived from an EMBL/GenBank/DDBJ whole genome shotgun (WGS) entry which is preliminary data.</text>
</comment>
<proteinExistence type="predicted"/>
<feature type="transmembrane region" description="Helical" evidence="2">
    <location>
        <begin position="342"/>
        <end position="360"/>
    </location>
</feature>
<feature type="transmembrane region" description="Helical" evidence="2">
    <location>
        <begin position="207"/>
        <end position="240"/>
    </location>
</feature>
<feature type="region of interest" description="Disordered" evidence="1">
    <location>
        <begin position="454"/>
        <end position="482"/>
    </location>
</feature>
<feature type="transmembrane region" description="Helical" evidence="2">
    <location>
        <begin position="60"/>
        <end position="79"/>
    </location>
</feature>
<organism evidence="3 4">
    <name type="scientific">Streptantibioticus silvisoli</name>
    <dbReference type="NCBI Taxonomy" id="2705255"/>
    <lineage>
        <taxon>Bacteria</taxon>
        <taxon>Bacillati</taxon>
        <taxon>Actinomycetota</taxon>
        <taxon>Actinomycetes</taxon>
        <taxon>Kitasatosporales</taxon>
        <taxon>Streptomycetaceae</taxon>
        <taxon>Streptantibioticus</taxon>
    </lineage>
</organism>
<feature type="transmembrane region" description="Helical" evidence="2">
    <location>
        <begin position="372"/>
        <end position="399"/>
    </location>
</feature>
<feature type="transmembrane region" description="Helical" evidence="2">
    <location>
        <begin position="286"/>
        <end position="314"/>
    </location>
</feature>
<dbReference type="Proteomes" id="UP001156398">
    <property type="component" value="Unassembled WGS sequence"/>
</dbReference>
<keyword evidence="2" id="KW-0472">Membrane</keyword>
<dbReference type="EMBL" id="JAAGKO020000010">
    <property type="protein sequence ID" value="MDI5963045.1"/>
    <property type="molecule type" value="Genomic_DNA"/>
</dbReference>
<feature type="transmembrane region" description="Helical" evidence="2">
    <location>
        <begin position="426"/>
        <end position="446"/>
    </location>
</feature>
<name>A0ABT6VX22_9ACTN</name>
<protein>
    <recommendedName>
        <fullName evidence="5">DUF2029 domain-containing protein</fullName>
    </recommendedName>
</protein>
<evidence type="ECO:0000256" key="1">
    <source>
        <dbReference type="SAM" id="MobiDB-lite"/>
    </source>
</evidence>
<sequence>MRLRTTVTAVLLTALVAVTAVTVLVGGTLGSPGRLPWWYAAGWALFAAAAWSVRAVPARAAVALVAAGAVALCAAGLLAPPRTSDDMYRYAWDGRVQAAGVSPYADPPDSAHLARLRDRWLFPAGACHAWDLRRTPTGVCTHINRPSVHTIYPPVAEGWYLAVHALSPAGARCRPFQIAGALLALAVTGALLWICRRRGLDPQRAAWWAWCPAVALGAVNDAHVDTLGVLLTVAALGAAAGTPRGAVLRGAAAGGAIAVKLLPVLALPGALAGAAARGTDRRRPALLVLSALAVVAASYLPYVAASGAGVIGYLPGYLQQEGYDRSSVGRFALLRTVLPDSWAGPAAALAVAAAAVYVLRRGDPRRPWSGALSVYGIALLATSPAYYWYALVIAALAALDGRWEWLAVPAACTALYLEGALGGARFTGQATTFALAATVIATGSLLRARAAISTRTTSPPAPLADPGTPQQTDDRVALDRVD</sequence>
<accession>A0ABT6VX22</accession>
<keyword evidence="2" id="KW-0812">Transmembrane</keyword>
<keyword evidence="4" id="KW-1185">Reference proteome</keyword>
<dbReference type="RefSeq" id="WP_271322449.1">
    <property type="nucleotide sequence ID" value="NZ_JAAGKO020000010.1"/>
</dbReference>
<evidence type="ECO:0000313" key="4">
    <source>
        <dbReference type="Proteomes" id="UP001156398"/>
    </source>
</evidence>
<evidence type="ECO:0000256" key="2">
    <source>
        <dbReference type="SAM" id="Phobius"/>
    </source>
</evidence>